<organism evidence="3 4">
    <name type="scientific">Tropilaelaps mercedesae</name>
    <dbReference type="NCBI Taxonomy" id="418985"/>
    <lineage>
        <taxon>Eukaryota</taxon>
        <taxon>Metazoa</taxon>
        <taxon>Ecdysozoa</taxon>
        <taxon>Arthropoda</taxon>
        <taxon>Chelicerata</taxon>
        <taxon>Arachnida</taxon>
        <taxon>Acari</taxon>
        <taxon>Parasitiformes</taxon>
        <taxon>Mesostigmata</taxon>
        <taxon>Gamasina</taxon>
        <taxon>Dermanyssoidea</taxon>
        <taxon>Laelapidae</taxon>
        <taxon>Tropilaelaps</taxon>
    </lineage>
</organism>
<proteinExistence type="predicted"/>
<dbReference type="OrthoDB" id="6382199at2759"/>
<name>A0A1V9X2W6_9ACAR</name>
<dbReference type="Proteomes" id="UP000192247">
    <property type="component" value="Unassembled WGS sequence"/>
</dbReference>
<evidence type="ECO:0000313" key="3">
    <source>
        <dbReference type="EMBL" id="OQR67970.1"/>
    </source>
</evidence>
<dbReference type="InterPro" id="IPR031311">
    <property type="entry name" value="CHIT_BIND_RR_consensus"/>
</dbReference>
<protein>
    <submittedName>
        <fullName evidence="3">Uncharacterized protein</fullName>
    </submittedName>
</protein>
<evidence type="ECO:0000256" key="2">
    <source>
        <dbReference type="PROSITE-ProRule" id="PRU00497"/>
    </source>
</evidence>
<keyword evidence="4" id="KW-1185">Reference proteome</keyword>
<accession>A0A1V9X2W6</accession>
<dbReference type="AlphaFoldDB" id="A0A1V9X2W6"/>
<gene>
    <name evidence="3" type="ORF">BIW11_04655</name>
</gene>
<dbReference type="EMBL" id="MNPL01026469">
    <property type="protein sequence ID" value="OQR67970.1"/>
    <property type="molecule type" value="Genomic_DNA"/>
</dbReference>
<dbReference type="GO" id="GO:0042302">
    <property type="term" value="F:structural constituent of cuticle"/>
    <property type="evidence" value="ECO:0007669"/>
    <property type="project" value="UniProtKB-UniRule"/>
</dbReference>
<sequence>MSEIAGDFIVPVLMGTSRSVRTPVGSVEGEYSINLGDGRVRVVKYLANENGYRADATTDDLDTESKNPNDVYIAILRYEAALKYGLFAPPAHIEQPLFVAERPQLETINNKVGTEWLEGY</sequence>
<comment type="caution">
    <text evidence="3">The sequence shown here is derived from an EMBL/GenBank/DDBJ whole genome shotgun (WGS) entry which is preliminary data.</text>
</comment>
<dbReference type="InParanoid" id="A0A1V9X2W6"/>
<dbReference type="PROSITE" id="PS00233">
    <property type="entry name" value="CHIT_BIND_RR_1"/>
    <property type="match status" value="1"/>
</dbReference>
<reference evidence="3 4" key="1">
    <citation type="journal article" date="2017" name="Gigascience">
        <title>Draft genome of the honey bee ectoparasitic mite, Tropilaelaps mercedesae, is shaped by the parasitic life history.</title>
        <authorList>
            <person name="Dong X."/>
            <person name="Armstrong S.D."/>
            <person name="Xia D."/>
            <person name="Makepeace B.L."/>
            <person name="Darby A.C."/>
            <person name="Kadowaki T."/>
        </authorList>
    </citation>
    <scope>NUCLEOTIDE SEQUENCE [LARGE SCALE GENOMIC DNA]</scope>
    <source>
        <strain evidence="3">Wuxi-XJTLU</strain>
    </source>
</reference>
<evidence type="ECO:0000313" key="4">
    <source>
        <dbReference type="Proteomes" id="UP000192247"/>
    </source>
</evidence>
<keyword evidence="1 2" id="KW-0193">Cuticle</keyword>
<dbReference type="Pfam" id="PF00379">
    <property type="entry name" value="Chitin_bind_4"/>
    <property type="match status" value="1"/>
</dbReference>
<evidence type="ECO:0000256" key="1">
    <source>
        <dbReference type="ARBA" id="ARBA00022460"/>
    </source>
</evidence>
<dbReference type="PROSITE" id="PS51155">
    <property type="entry name" value="CHIT_BIND_RR_2"/>
    <property type="match status" value="1"/>
</dbReference>
<dbReference type="InterPro" id="IPR000618">
    <property type="entry name" value="Insect_cuticle"/>
</dbReference>